<sequence length="463" mass="52884">MTAFWKSMGHGTNIRVSNSKQRITPLLIMKTTLPLVSIVLFLFSSAFAQVSFPLSVSKNGRHLIDTDSVPFFYQADTPWHLFFDLKPVDAEYYIKRRKEQGFNALQIMLTGSKGQLDFNGESPWLGDRDFSRPNEKFFERVDAVLEIAKNHNMYIAIVPLWSGCCRGDMAGNDVDGNPLPMMVNGVKKTYEFGKWLGNRYGKYLNIMWIIGGDNDPFNAIEEYGALVKGLMETTTDQLFTYHAASTHSSTDVYPGANWLDVSMIYTYFRGFNKAWNKIQPDVYEVAYDEYRKNKMPFFLGESNYEREHDDWGNPTQIRKQAYWAALSGSAGHAYGSVNWKIPKNWKEVLELEGALSLIHLANLMEHVGFETLEPDWLGTLLEDSAGEYASNNYAISAFTKERTSAVIYVPSKRRLKLNSTSLSRPINSLKWYNPRTGEQSNILSRKGFIVPPSEEDWVLLVNY</sequence>
<dbReference type="PANTHER" id="PTHR37836">
    <property type="entry name" value="LMO1036 PROTEIN"/>
    <property type="match status" value="1"/>
</dbReference>
<evidence type="ECO:0000313" key="3">
    <source>
        <dbReference type="EMBL" id="RKN77956.1"/>
    </source>
</evidence>
<feature type="domain" description="Apiosidase-like catalytic" evidence="2">
    <location>
        <begin position="57"/>
        <end position="368"/>
    </location>
</feature>
<dbReference type="EMBL" id="RBCJ01000005">
    <property type="protein sequence ID" value="RKN77956.1"/>
    <property type="molecule type" value="Genomic_DNA"/>
</dbReference>
<dbReference type="PANTHER" id="PTHR37836:SF3">
    <property type="entry name" value="ENDOGLUCANASE"/>
    <property type="match status" value="1"/>
</dbReference>
<dbReference type="RefSeq" id="WP_120713853.1">
    <property type="nucleotide sequence ID" value="NZ_RBCJ01000005.1"/>
</dbReference>
<proteinExistence type="predicted"/>
<dbReference type="Pfam" id="PF13204">
    <property type="entry name" value="Apiosidase"/>
    <property type="match status" value="1"/>
</dbReference>
<dbReference type="InterPro" id="IPR017853">
    <property type="entry name" value="GH"/>
</dbReference>
<organism evidence="3 4">
    <name type="scientific">Ulvibacterium marinum</name>
    <dbReference type="NCBI Taxonomy" id="2419782"/>
    <lineage>
        <taxon>Bacteria</taxon>
        <taxon>Pseudomonadati</taxon>
        <taxon>Bacteroidota</taxon>
        <taxon>Flavobacteriia</taxon>
        <taxon>Flavobacteriales</taxon>
        <taxon>Flavobacteriaceae</taxon>
        <taxon>Ulvibacterium</taxon>
    </lineage>
</organism>
<protein>
    <submittedName>
        <fullName evidence="3">DUF4038 domain-containing protein</fullName>
    </submittedName>
</protein>
<gene>
    <name evidence="3" type="ORF">D7Z94_22325</name>
</gene>
<dbReference type="OrthoDB" id="59486at2"/>
<dbReference type="InterPro" id="IPR025277">
    <property type="entry name" value="Apiosidase-like_cat_dom"/>
</dbReference>
<reference evidence="3 4" key="1">
    <citation type="submission" date="2018-10" db="EMBL/GenBank/DDBJ databases">
        <title>Ulvibacterium marinum gen. nov., sp. nov., a novel marine bacterium of the family Flavobacteriaceae, isolated from a culture of the green alga Ulva prolifera.</title>
        <authorList>
            <person name="Zhang Z."/>
        </authorList>
    </citation>
    <scope>NUCLEOTIDE SEQUENCE [LARGE SCALE GENOMIC DNA]</scope>
    <source>
        <strain evidence="3 4">CCMM003</strain>
    </source>
</reference>
<dbReference type="AlphaFoldDB" id="A0A3B0C3X7"/>
<comment type="caution">
    <text evidence="3">The sequence shown here is derived from an EMBL/GenBank/DDBJ whole genome shotgun (WGS) entry which is preliminary data.</text>
</comment>
<dbReference type="Gene3D" id="3.20.20.80">
    <property type="entry name" value="Glycosidases"/>
    <property type="match status" value="1"/>
</dbReference>
<evidence type="ECO:0000313" key="4">
    <source>
        <dbReference type="Proteomes" id="UP000276603"/>
    </source>
</evidence>
<feature type="domain" description="Putative collagen-binding" evidence="1">
    <location>
        <begin position="393"/>
        <end position="461"/>
    </location>
</feature>
<dbReference type="Pfam" id="PF12904">
    <property type="entry name" value="Collagen_bind_2"/>
    <property type="match status" value="1"/>
</dbReference>
<evidence type="ECO:0000259" key="1">
    <source>
        <dbReference type="Pfam" id="PF12904"/>
    </source>
</evidence>
<name>A0A3B0C3X7_9FLAO</name>
<dbReference type="SUPFAM" id="SSF51445">
    <property type="entry name" value="(Trans)glycosidases"/>
    <property type="match status" value="1"/>
</dbReference>
<evidence type="ECO:0000259" key="2">
    <source>
        <dbReference type="Pfam" id="PF13204"/>
    </source>
</evidence>
<accession>A0A3B0C3X7</accession>
<keyword evidence="4" id="KW-1185">Reference proteome</keyword>
<dbReference type="InterPro" id="IPR024749">
    <property type="entry name" value="Collagen-bd_put"/>
</dbReference>
<dbReference type="Proteomes" id="UP000276603">
    <property type="component" value="Unassembled WGS sequence"/>
</dbReference>